<keyword evidence="1" id="KW-0233">DNA recombination</keyword>
<dbReference type="GO" id="GO:0003677">
    <property type="term" value="F:DNA binding"/>
    <property type="evidence" value="ECO:0007669"/>
    <property type="project" value="InterPro"/>
</dbReference>
<dbReference type="GO" id="GO:0006310">
    <property type="term" value="P:DNA recombination"/>
    <property type="evidence" value="ECO:0007669"/>
    <property type="project" value="UniProtKB-KW"/>
</dbReference>
<dbReference type="EMBL" id="FOHJ01000004">
    <property type="protein sequence ID" value="SET36618.1"/>
    <property type="molecule type" value="Genomic_DNA"/>
</dbReference>
<accession>A0A1I0DVD8</accession>
<organism evidence="3 4">
    <name type="scientific">Salinibacillus kushneri</name>
    <dbReference type="NCBI Taxonomy" id="237682"/>
    <lineage>
        <taxon>Bacteria</taxon>
        <taxon>Bacillati</taxon>
        <taxon>Bacillota</taxon>
        <taxon>Bacilli</taxon>
        <taxon>Bacillales</taxon>
        <taxon>Bacillaceae</taxon>
        <taxon>Salinibacillus</taxon>
    </lineage>
</organism>
<dbReference type="Pfam" id="PF00589">
    <property type="entry name" value="Phage_integrase"/>
    <property type="match status" value="1"/>
</dbReference>
<dbReference type="InterPro" id="IPR050090">
    <property type="entry name" value="Tyrosine_recombinase_XerCD"/>
</dbReference>
<dbReference type="PROSITE" id="PS51898">
    <property type="entry name" value="TYR_RECOMBINASE"/>
    <property type="match status" value="1"/>
</dbReference>
<dbReference type="PANTHER" id="PTHR30349:SF82">
    <property type="entry name" value="INTEGRASE_RECOMBINASE YOEC-RELATED"/>
    <property type="match status" value="1"/>
</dbReference>
<dbReference type="CDD" id="cd01192">
    <property type="entry name" value="INT_C_like_3"/>
    <property type="match status" value="1"/>
</dbReference>
<dbReference type="PANTHER" id="PTHR30349">
    <property type="entry name" value="PHAGE INTEGRASE-RELATED"/>
    <property type="match status" value="1"/>
</dbReference>
<dbReference type="Gene3D" id="1.10.443.10">
    <property type="entry name" value="Intergrase catalytic core"/>
    <property type="match status" value="1"/>
</dbReference>
<proteinExistence type="predicted"/>
<dbReference type="SUPFAM" id="SSF56349">
    <property type="entry name" value="DNA breaking-rejoining enzymes"/>
    <property type="match status" value="1"/>
</dbReference>
<feature type="domain" description="Tyr recombinase" evidence="2">
    <location>
        <begin position="67"/>
        <end position="237"/>
    </location>
</feature>
<dbReference type="InterPro" id="IPR011010">
    <property type="entry name" value="DNA_brk_join_enz"/>
</dbReference>
<sequence length="241" mass="28480">MNKKPYAEHVYLSDGEYMYLVKKYGEYELQKKIRELNQSKLRNPKRIGDIKSDFHAIISKGMQTVEPIRDRFLIEEMKRELKNNSERNYFLFVMGINTGLRISDLLPLQVKDVRNQTHITLKETKTRKNKRFLLNAELRGIIASYIQKKNDENYLFPSHKTDLPLQRIQAYKVLNQAAKKVGIQNFGTHSLRKTFGFWHYTMNRNVALLQDIFNHSSPEITLRYIGINQDIVDQSLEHFSL</sequence>
<evidence type="ECO:0000256" key="1">
    <source>
        <dbReference type="ARBA" id="ARBA00023172"/>
    </source>
</evidence>
<dbReference type="Proteomes" id="UP000199095">
    <property type="component" value="Unassembled WGS sequence"/>
</dbReference>
<evidence type="ECO:0000313" key="3">
    <source>
        <dbReference type="EMBL" id="SET36618.1"/>
    </source>
</evidence>
<protein>
    <submittedName>
        <fullName evidence="3">Phage integrase family protein</fullName>
    </submittedName>
</protein>
<evidence type="ECO:0000313" key="4">
    <source>
        <dbReference type="Proteomes" id="UP000199095"/>
    </source>
</evidence>
<reference evidence="4" key="1">
    <citation type="submission" date="2016-10" db="EMBL/GenBank/DDBJ databases">
        <authorList>
            <person name="Varghese N."/>
            <person name="Submissions S."/>
        </authorList>
    </citation>
    <scope>NUCLEOTIDE SEQUENCE [LARGE SCALE GENOMIC DNA]</scope>
    <source>
        <strain evidence="4">CGMCC 1.3566</strain>
    </source>
</reference>
<dbReference type="STRING" id="237682.SAMN05421676_104189"/>
<dbReference type="AlphaFoldDB" id="A0A1I0DVD8"/>
<keyword evidence="4" id="KW-1185">Reference proteome</keyword>
<dbReference type="InterPro" id="IPR002104">
    <property type="entry name" value="Integrase_catalytic"/>
</dbReference>
<name>A0A1I0DVD8_9BACI</name>
<dbReference type="InterPro" id="IPR013762">
    <property type="entry name" value="Integrase-like_cat_sf"/>
</dbReference>
<dbReference type="GO" id="GO:0015074">
    <property type="term" value="P:DNA integration"/>
    <property type="evidence" value="ECO:0007669"/>
    <property type="project" value="InterPro"/>
</dbReference>
<evidence type="ECO:0000259" key="2">
    <source>
        <dbReference type="PROSITE" id="PS51898"/>
    </source>
</evidence>
<gene>
    <name evidence="3" type="ORF">SAMN05421676_104189</name>
</gene>